<feature type="domain" description="PhoU" evidence="8">
    <location>
        <begin position="123"/>
        <end position="204"/>
    </location>
</feature>
<comment type="subcellular location">
    <subcellularLocation>
        <location evidence="1 7">Cytoplasm</location>
    </subcellularLocation>
</comment>
<dbReference type="OrthoDB" id="9814256at2"/>
<proteinExistence type="inferred from homology"/>
<dbReference type="EMBL" id="CP001821">
    <property type="protein sequence ID" value="ACZ31977.1"/>
    <property type="molecule type" value="Genomic_DNA"/>
</dbReference>
<dbReference type="eggNOG" id="COG0704">
    <property type="taxonomic scope" value="Bacteria"/>
</dbReference>
<dbReference type="KEGG" id="xce:Xcel_2971"/>
<evidence type="ECO:0000259" key="8">
    <source>
        <dbReference type="Pfam" id="PF01895"/>
    </source>
</evidence>
<dbReference type="NCBIfam" id="TIGR02135">
    <property type="entry name" value="phoU_full"/>
    <property type="match status" value="1"/>
</dbReference>
<dbReference type="PANTHER" id="PTHR42930">
    <property type="entry name" value="PHOSPHATE-SPECIFIC TRANSPORT SYSTEM ACCESSORY PROTEIN PHOU"/>
    <property type="match status" value="1"/>
</dbReference>
<evidence type="ECO:0000256" key="7">
    <source>
        <dbReference type="PIRNR" id="PIRNR003107"/>
    </source>
</evidence>
<accession>D1BZ80</accession>
<dbReference type="PANTHER" id="PTHR42930:SF3">
    <property type="entry name" value="PHOSPHATE-SPECIFIC TRANSPORT SYSTEM ACCESSORY PROTEIN PHOU"/>
    <property type="match status" value="1"/>
</dbReference>
<comment type="subunit">
    <text evidence="3 7">Homodimer.</text>
</comment>
<dbReference type="SUPFAM" id="SSF109755">
    <property type="entry name" value="PhoU-like"/>
    <property type="match status" value="1"/>
</dbReference>
<dbReference type="Proteomes" id="UP000002255">
    <property type="component" value="Chromosome"/>
</dbReference>
<dbReference type="GO" id="GO:0045936">
    <property type="term" value="P:negative regulation of phosphate metabolic process"/>
    <property type="evidence" value="ECO:0007669"/>
    <property type="project" value="InterPro"/>
</dbReference>
<evidence type="ECO:0000256" key="3">
    <source>
        <dbReference type="ARBA" id="ARBA00011738"/>
    </source>
</evidence>
<evidence type="ECO:0000256" key="2">
    <source>
        <dbReference type="ARBA" id="ARBA00008107"/>
    </source>
</evidence>
<organism evidence="9 10">
    <name type="scientific">Xylanimonas cellulosilytica (strain DSM 15894 / JCM 12276 / CECT 5975 / KCTC 9989 / LMG 20990 / NBRC 107835 / XIL07)</name>
    <dbReference type="NCBI Taxonomy" id="446471"/>
    <lineage>
        <taxon>Bacteria</taxon>
        <taxon>Bacillati</taxon>
        <taxon>Actinomycetota</taxon>
        <taxon>Actinomycetes</taxon>
        <taxon>Micrococcales</taxon>
        <taxon>Promicromonosporaceae</taxon>
        <taxon>Xylanimonas</taxon>
    </lineage>
</organism>
<gene>
    <name evidence="9" type="ordered locus">Xcel_2971</name>
</gene>
<dbReference type="RefSeq" id="WP_012879719.1">
    <property type="nucleotide sequence ID" value="NC_013530.1"/>
</dbReference>
<dbReference type="Gene3D" id="1.20.58.220">
    <property type="entry name" value="Phosphate transport system protein phou homolog 2, domain 2"/>
    <property type="match status" value="1"/>
</dbReference>
<feature type="domain" description="PhoU" evidence="8">
    <location>
        <begin position="16"/>
        <end position="103"/>
    </location>
</feature>
<evidence type="ECO:0000256" key="6">
    <source>
        <dbReference type="ARBA" id="ARBA00022592"/>
    </source>
</evidence>
<dbReference type="InterPro" id="IPR038078">
    <property type="entry name" value="PhoU-like_sf"/>
</dbReference>
<evidence type="ECO:0000313" key="9">
    <source>
        <dbReference type="EMBL" id="ACZ31977.1"/>
    </source>
</evidence>
<evidence type="ECO:0000256" key="4">
    <source>
        <dbReference type="ARBA" id="ARBA00022448"/>
    </source>
</evidence>
<keyword evidence="10" id="KW-1185">Reference proteome</keyword>
<dbReference type="InterPro" id="IPR026022">
    <property type="entry name" value="PhoU_dom"/>
</dbReference>
<dbReference type="HOGENOM" id="CLU_078518_1_0_11"/>
<protein>
    <recommendedName>
        <fullName evidence="7">Phosphate-specific transport system accessory protein PhoU</fullName>
    </recommendedName>
</protein>
<dbReference type="Pfam" id="PF01895">
    <property type="entry name" value="PhoU"/>
    <property type="match status" value="2"/>
</dbReference>
<keyword evidence="6 7" id="KW-0592">Phosphate transport</keyword>
<dbReference type="InterPro" id="IPR028366">
    <property type="entry name" value="PhoU"/>
</dbReference>
<dbReference type="FunFam" id="1.20.58.220:FF:000004">
    <property type="entry name" value="Phosphate-specific transport system accessory protein PhoU"/>
    <property type="match status" value="1"/>
</dbReference>
<sequence length="219" mass="23792">MRQIFEAELRQIGDDLVEMAQLVEQAVAGAGKALLEADLQTAQQVIAGDHEIDALHRALDERCVHILAQQAPVATDLRVVVSALRMSATLERMGDLARHVAEVARGRYPAHAIRATAQPTFAGMAEAAAEVAREVTVLLSTRDLELAGEIEKNDDVLDNLHAQTFATILGPEWDGTTQEAVDITLVGRYLERFGDHATSIARRIVFLVTGDVDEGPTHD</sequence>
<name>D1BZ80_XYLCX</name>
<comment type="similarity">
    <text evidence="2 7">Belongs to the PhoU family.</text>
</comment>
<evidence type="ECO:0000256" key="1">
    <source>
        <dbReference type="ARBA" id="ARBA00004496"/>
    </source>
</evidence>
<dbReference type="AlphaFoldDB" id="D1BZ80"/>
<dbReference type="GO" id="GO:0030643">
    <property type="term" value="P:intracellular phosphate ion homeostasis"/>
    <property type="evidence" value="ECO:0007669"/>
    <property type="project" value="InterPro"/>
</dbReference>
<dbReference type="STRING" id="446471.Xcel_2971"/>
<comment type="function">
    <text evidence="7">Plays a role in the regulation of phosphate uptake.</text>
</comment>
<dbReference type="GO" id="GO:0005737">
    <property type="term" value="C:cytoplasm"/>
    <property type="evidence" value="ECO:0007669"/>
    <property type="project" value="UniProtKB-SubCell"/>
</dbReference>
<evidence type="ECO:0000256" key="5">
    <source>
        <dbReference type="ARBA" id="ARBA00022490"/>
    </source>
</evidence>
<keyword evidence="5 7" id="KW-0963">Cytoplasm</keyword>
<keyword evidence="4 7" id="KW-0813">Transport</keyword>
<reference evidence="10" key="1">
    <citation type="submission" date="2009-11" db="EMBL/GenBank/DDBJ databases">
        <title>The complete chromosome of Xylanimonas cellulosilytica DSM 15894.</title>
        <authorList>
            <consortium name="US DOE Joint Genome Institute (JGI-PGF)"/>
            <person name="Lucas S."/>
            <person name="Copeland A."/>
            <person name="Lapidus A."/>
            <person name="Glavina del Rio T."/>
            <person name="Dalin E."/>
            <person name="Tice H."/>
            <person name="Bruce D."/>
            <person name="Goodwin L."/>
            <person name="Pitluck S."/>
            <person name="Kyrpides N."/>
            <person name="Mavromatis K."/>
            <person name="Ivanova N."/>
            <person name="Mikhailova N."/>
            <person name="Foster B."/>
            <person name="Clum A."/>
            <person name="Brettin T."/>
            <person name="Detter J.C."/>
            <person name="Han C."/>
            <person name="Larimer F."/>
            <person name="Land M."/>
            <person name="Hauser L."/>
            <person name="Markowitz V."/>
            <person name="Cheng J.F."/>
            <person name="Hugenholtz P."/>
            <person name="Woyke T."/>
            <person name="Wu D."/>
            <person name="Gehrich-Schroeter G."/>
            <person name="Schneider S."/>
            <person name="Pukall S.R."/>
            <person name="Klenk H.P."/>
            <person name="Eisen J.A."/>
        </authorList>
    </citation>
    <scope>NUCLEOTIDE SEQUENCE [LARGE SCALE GENOMIC DNA]</scope>
    <source>
        <strain evidence="10">DSM 15894 / CECT 5975 / LMG 20990 / XIL07</strain>
    </source>
</reference>
<reference evidence="9 10" key="2">
    <citation type="journal article" date="2010" name="Stand. Genomic Sci.">
        <title>Complete genome sequence of Xylanimonas cellulosilytica type strain (XIL07).</title>
        <authorList>
            <person name="Foster B."/>
            <person name="Pukall R."/>
            <person name="Abt B."/>
            <person name="Nolan M."/>
            <person name="Glavina Del Rio T."/>
            <person name="Chen F."/>
            <person name="Lucas S."/>
            <person name="Tice H."/>
            <person name="Pitluck S."/>
            <person name="Cheng J.-F."/>
            <person name="Chertkov O."/>
            <person name="Brettin T."/>
            <person name="Han C."/>
            <person name="Detter J.C."/>
            <person name="Bruce D."/>
            <person name="Goodwin L."/>
            <person name="Ivanova N."/>
            <person name="Mavromatis K."/>
            <person name="Pati A."/>
            <person name="Mikhailova N."/>
            <person name="Chen A."/>
            <person name="Palaniappan K."/>
            <person name="Land M."/>
            <person name="Hauser L."/>
            <person name="Chang Y.-J."/>
            <person name="Jeffries C.D."/>
            <person name="Chain P."/>
            <person name="Rohde M."/>
            <person name="Goeker M."/>
            <person name="Bristow J."/>
            <person name="Eisen J.A."/>
            <person name="Markowitz V."/>
            <person name="Hugenholtz P."/>
            <person name="Kyrpides N.C."/>
            <person name="Klenk H.-P."/>
            <person name="Lapidus A."/>
        </authorList>
    </citation>
    <scope>NUCLEOTIDE SEQUENCE [LARGE SCALE GENOMIC DNA]</scope>
    <source>
        <strain evidence="10">DSM 15894 / CECT 5975 / LMG 20990 / XIL07</strain>
    </source>
</reference>
<dbReference type="GO" id="GO:0006817">
    <property type="term" value="P:phosphate ion transport"/>
    <property type="evidence" value="ECO:0007669"/>
    <property type="project" value="UniProtKB-KW"/>
</dbReference>
<evidence type="ECO:0000313" key="10">
    <source>
        <dbReference type="Proteomes" id="UP000002255"/>
    </source>
</evidence>
<dbReference type="PIRSF" id="PIRSF003107">
    <property type="entry name" value="PhoU"/>
    <property type="match status" value="1"/>
</dbReference>